<dbReference type="OrthoDB" id="9801520at2"/>
<dbReference type="AlphaFoldDB" id="A0A511ZQT6"/>
<dbReference type="GO" id="GO:0016787">
    <property type="term" value="F:hydrolase activity"/>
    <property type="evidence" value="ECO:0007669"/>
    <property type="project" value="UniProtKB-KW"/>
</dbReference>
<proteinExistence type="inferred from homology"/>
<evidence type="ECO:0000256" key="2">
    <source>
        <dbReference type="ARBA" id="ARBA00022759"/>
    </source>
</evidence>
<dbReference type="InterPro" id="IPR004603">
    <property type="entry name" value="DNA_mismatch_endonuc_vsr"/>
</dbReference>
<dbReference type="RefSeq" id="WP_147212661.1">
    <property type="nucleotide sequence ID" value="NZ_BJYM01000029.1"/>
</dbReference>
<protein>
    <recommendedName>
        <fullName evidence="6">Very short patch repair endonuclease</fullName>
        <ecNumber evidence="6">3.1.-.-</ecNumber>
    </recommendedName>
</protein>
<evidence type="ECO:0000313" key="7">
    <source>
        <dbReference type="EMBL" id="GEN89787.1"/>
    </source>
</evidence>
<dbReference type="CDD" id="cd00221">
    <property type="entry name" value="Vsr"/>
    <property type="match status" value="1"/>
</dbReference>
<organism evidence="7 8">
    <name type="scientific">Oceanobacillus sojae</name>
    <dbReference type="NCBI Taxonomy" id="582851"/>
    <lineage>
        <taxon>Bacteria</taxon>
        <taxon>Bacillati</taxon>
        <taxon>Bacillota</taxon>
        <taxon>Bacilli</taxon>
        <taxon>Bacillales</taxon>
        <taxon>Bacillaceae</taxon>
        <taxon>Oceanobacillus</taxon>
    </lineage>
</organism>
<evidence type="ECO:0000256" key="4">
    <source>
        <dbReference type="ARBA" id="ARBA00022801"/>
    </source>
</evidence>
<evidence type="ECO:0000256" key="5">
    <source>
        <dbReference type="ARBA" id="ARBA00023204"/>
    </source>
</evidence>
<dbReference type="PIRSF" id="PIRSF018267">
    <property type="entry name" value="VSR_endonuc"/>
    <property type="match status" value="1"/>
</dbReference>
<dbReference type="GO" id="GO:0004519">
    <property type="term" value="F:endonuclease activity"/>
    <property type="evidence" value="ECO:0007669"/>
    <property type="project" value="UniProtKB-KW"/>
</dbReference>
<name>A0A511ZQT6_9BACI</name>
<dbReference type="NCBIfam" id="TIGR00632">
    <property type="entry name" value="vsr"/>
    <property type="match status" value="1"/>
</dbReference>
<dbReference type="EMBL" id="BJYM01000029">
    <property type="protein sequence ID" value="GEN89787.1"/>
    <property type="molecule type" value="Genomic_DNA"/>
</dbReference>
<evidence type="ECO:0000256" key="3">
    <source>
        <dbReference type="ARBA" id="ARBA00022763"/>
    </source>
</evidence>
<evidence type="ECO:0000256" key="6">
    <source>
        <dbReference type="PIRNR" id="PIRNR018267"/>
    </source>
</evidence>
<keyword evidence="2 6" id="KW-0255">Endonuclease</keyword>
<sequence length="144" mass="17316">MVDNLTAEQRRKNMQAIKSQSKLEAIVTKKLWNKGIRFRRNVKDLKGKPDIAIKKYKLVIFIDSCFWHMCPIHGNIPKSNETYWKEKLSRNQKRDTEVTKYYHEKSWKIKRIWEHEVKNDLEKVIIELEKFIKEAKTNKGKSVN</sequence>
<keyword evidence="1 6" id="KW-0540">Nuclease</keyword>
<accession>A0A511ZQT6</accession>
<comment type="similarity">
    <text evidence="6">Belongs to the vsr family.</text>
</comment>
<keyword evidence="5 6" id="KW-0234">DNA repair</keyword>
<dbReference type="InterPro" id="IPR011335">
    <property type="entry name" value="Restrct_endonuc-II-like"/>
</dbReference>
<gene>
    <name evidence="7" type="ORF">OSO01_45260</name>
</gene>
<dbReference type="EC" id="3.1.-.-" evidence="6"/>
<evidence type="ECO:0000313" key="8">
    <source>
        <dbReference type="Proteomes" id="UP000321558"/>
    </source>
</evidence>
<comment type="function">
    <text evidence="6">May nick specific sequences that contain T:G mispairs resulting from m5C-deamination.</text>
</comment>
<keyword evidence="3 6" id="KW-0227">DNA damage</keyword>
<keyword evidence="4 6" id="KW-0378">Hydrolase</keyword>
<keyword evidence="8" id="KW-1185">Reference proteome</keyword>
<dbReference type="Gene3D" id="3.40.960.10">
    <property type="entry name" value="VSR Endonuclease"/>
    <property type="match status" value="1"/>
</dbReference>
<dbReference type="GO" id="GO:0006298">
    <property type="term" value="P:mismatch repair"/>
    <property type="evidence" value="ECO:0007669"/>
    <property type="project" value="UniProtKB-UniRule"/>
</dbReference>
<dbReference type="SUPFAM" id="SSF52980">
    <property type="entry name" value="Restriction endonuclease-like"/>
    <property type="match status" value="1"/>
</dbReference>
<evidence type="ECO:0000256" key="1">
    <source>
        <dbReference type="ARBA" id="ARBA00022722"/>
    </source>
</evidence>
<comment type="caution">
    <text evidence="7">The sequence shown here is derived from an EMBL/GenBank/DDBJ whole genome shotgun (WGS) entry which is preliminary data.</text>
</comment>
<dbReference type="Pfam" id="PF03852">
    <property type="entry name" value="Vsr"/>
    <property type="match status" value="1"/>
</dbReference>
<dbReference type="Proteomes" id="UP000321558">
    <property type="component" value="Unassembled WGS sequence"/>
</dbReference>
<reference evidence="7 8" key="1">
    <citation type="submission" date="2019-07" db="EMBL/GenBank/DDBJ databases">
        <title>Whole genome shotgun sequence of Oceanobacillus sojae NBRC 105379.</title>
        <authorList>
            <person name="Hosoyama A."/>
            <person name="Uohara A."/>
            <person name="Ohji S."/>
            <person name="Ichikawa N."/>
        </authorList>
    </citation>
    <scope>NUCLEOTIDE SEQUENCE [LARGE SCALE GENOMIC DNA]</scope>
    <source>
        <strain evidence="7 8">NBRC 105379</strain>
    </source>
</reference>